<dbReference type="RefSeq" id="WP_166142520.1">
    <property type="nucleotide sequence ID" value="NZ_JAANYN010000001.1"/>
</dbReference>
<sequence>MKKVNSIFQLLTALFFALGLVYFLTYERMWSGSPEAGEVVSWLLAGLVMYLITWGTGWGHTSSLDSRIRKLELEKKELKAMVFDLERGVKMGQLDKKIEEQPDDKDSSSIKPRENFK</sequence>
<evidence type="ECO:0000256" key="3">
    <source>
        <dbReference type="SAM" id="Phobius"/>
    </source>
</evidence>
<dbReference type="EMBL" id="JAANYN010000001">
    <property type="protein sequence ID" value="NHE55533.1"/>
    <property type="molecule type" value="Genomic_DNA"/>
</dbReference>
<evidence type="ECO:0000313" key="4">
    <source>
        <dbReference type="EMBL" id="NHE55533.1"/>
    </source>
</evidence>
<reference evidence="4 5" key="1">
    <citation type="submission" date="2020-03" db="EMBL/GenBank/DDBJ databases">
        <title>Cyclobacterium plantarum sp. nov., a marine bacterium isolated from a coastal-marine wetland.</title>
        <authorList>
            <person name="Sanchez-Porro C."/>
            <person name="Ventosa A."/>
            <person name="Amoozegar M."/>
        </authorList>
    </citation>
    <scope>NUCLEOTIDE SEQUENCE [LARGE SCALE GENOMIC DNA]</scope>
    <source>
        <strain evidence="4 5">GBPx2</strain>
    </source>
</reference>
<keyword evidence="5" id="KW-1185">Reference proteome</keyword>
<accession>A0ABX0H581</accession>
<name>A0ABX0H581_9BACT</name>
<feature type="transmembrane region" description="Helical" evidence="3">
    <location>
        <begin position="39"/>
        <end position="60"/>
    </location>
</feature>
<organism evidence="4 5">
    <name type="scientific">Cyclobacterium plantarum</name>
    <dbReference type="NCBI Taxonomy" id="2716263"/>
    <lineage>
        <taxon>Bacteria</taxon>
        <taxon>Pseudomonadati</taxon>
        <taxon>Bacteroidota</taxon>
        <taxon>Cytophagia</taxon>
        <taxon>Cytophagales</taxon>
        <taxon>Cyclobacteriaceae</taxon>
        <taxon>Cyclobacterium</taxon>
    </lineage>
</organism>
<evidence type="ECO:0000256" key="2">
    <source>
        <dbReference type="SAM" id="MobiDB-lite"/>
    </source>
</evidence>
<dbReference type="Proteomes" id="UP000649799">
    <property type="component" value="Unassembled WGS sequence"/>
</dbReference>
<comment type="caution">
    <text evidence="4">The sequence shown here is derived from an EMBL/GenBank/DDBJ whole genome shotgun (WGS) entry which is preliminary data.</text>
</comment>
<feature type="coiled-coil region" evidence="1">
    <location>
        <begin position="61"/>
        <end position="88"/>
    </location>
</feature>
<feature type="region of interest" description="Disordered" evidence="2">
    <location>
        <begin position="94"/>
        <end position="117"/>
    </location>
</feature>
<protein>
    <submittedName>
        <fullName evidence="4">Uncharacterized protein</fullName>
    </submittedName>
</protein>
<proteinExistence type="predicted"/>
<keyword evidence="3" id="KW-0812">Transmembrane</keyword>
<gene>
    <name evidence="4" type="ORF">G9Q97_01755</name>
</gene>
<keyword evidence="3" id="KW-0472">Membrane</keyword>
<keyword evidence="1" id="KW-0175">Coiled coil</keyword>
<keyword evidence="3" id="KW-1133">Transmembrane helix</keyword>
<evidence type="ECO:0000256" key="1">
    <source>
        <dbReference type="SAM" id="Coils"/>
    </source>
</evidence>
<evidence type="ECO:0000313" key="5">
    <source>
        <dbReference type="Proteomes" id="UP000649799"/>
    </source>
</evidence>